<dbReference type="InterPro" id="IPR003356">
    <property type="entry name" value="DNA_methylase_A-5"/>
</dbReference>
<dbReference type="GO" id="GO:0008170">
    <property type="term" value="F:N-methyltransferase activity"/>
    <property type="evidence" value="ECO:0007669"/>
    <property type="project" value="InterPro"/>
</dbReference>
<keyword evidence="5" id="KW-1185">Reference proteome</keyword>
<proteinExistence type="predicted"/>
<evidence type="ECO:0000313" key="5">
    <source>
        <dbReference type="Proteomes" id="UP000199271"/>
    </source>
</evidence>
<comment type="caution">
    <text evidence="4">The sequence shown here is derived from an EMBL/GenBank/DDBJ whole genome shotgun (WGS) entry which is preliminary data.</text>
</comment>
<dbReference type="Pfam" id="PF02384">
    <property type="entry name" value="N6_Mtase"/>
    <property type="match status" value="1"/>
</dbReference>
<dbReference type="Proteomes" id="UP000199271">
    <property type="component" value="Unassembled WGS sequence"/>
</dbReference>
<dbReference type="InterPro" id="IPR029063">
    <property type="entry name" value="SAM-dependent_MTases_sf"/>
</dbReference>
<dbReference type="GO" id="GO:0009007">
    <property type="term" value="F:site-specific DNA-methyltransferase (adenine-specific) activity"/>
    <property type="evidence" value="ECO:0007669"/>
    <property type="project" value="UniProtKB-EC"/>
</dbReference>
<dbReference type="SUPFAM" id="SSF53335">
    <property type="entry name" value="S-adenosyl-L-methionine-dependent methyltransferases"/>
    <property type="match status" value="1"/>
</dbReference>
<evidence type="ECO:0000313" key="3">
    <source>
        <dbReference type="EMBL" id="CUW10715.1"/>
    </source>
</evidence>
<reference evidence="4" key="2">
    <citation type="submission" date="2021-05" db="EMBL/GenBank/DDBJ databases">
        <title>Pangenome of Leuconostoc gelidum warrants species status for Leuconostoc gelidum subsp. gasicomitatum.</title>
        <authorList>
            <person name="Johansson P."/>
            <person name="Sade E."/>
            <person name="Hultman J."/>
            <person name="Auvinen P."/>
            <person name="Bjorkroth J."/>
        </authorList>
    </citation>
    <scope>NUCLEOTIDE SEQUENCE</scope>
    <source>
        <strain evidence="4">A.21.4</strain>
    </source>
</reference>
<dbReference type="Proteomes" id="UP000752647">
    <property type="component" value="Unassembled WGS sequence"/>
</dbReference>
<evidence type="ECO:0000259" key="1">
    <source>
        <dbReference type="Pfam" id="PF02384"/>
    </source>
</evidence>
<dbReference type="AlphaFoldDB" id="A0A9Q3SZE5"/>
<dbReference type="Gene3D" id="1.10.150.470">
    <property type="match status" value="1"/>
</dbReference>
<dbReference type="GeneID" id="34300431"/>
<accession>A0A9Q3SZE5</accession>
<dbReference type="GO" id="GO:0003677">
    <property type="term" value="F:DNA binding"/>
    <property type="evidence" value="ECO:0007669"/>
    <property type="project" value="InterPro"/>
</dbReference>
<dbReference type="EC" id="2.1.1.72" evidence="3"/>
<dbReference type="EMBL" id="JAHBFI010000017">
    <property type="protein sequence ID" value="MBZ5962859.1"/>
    <property type="molecule type" value="Genomic_DNA"/>
</dbReference>
<reference evidence="3 5" key="1">
    <citation type="submission" date="2015-12" db="EMBL/GenBank/DDBJ databases">
        <authorList>
            <person name="Andreevskaya M."/>
        </authorList>
    </citation>
    <scope>NUCLEOTIDE SEQUENCE [LARGE SCALE GENOMIC DNA]</scope>
    <source>
        <strain evidence="3 5">C122c</strain>
    </source>
</reference>
<sequence>MTQEKIATYFEALTTSTQALAQDADISMIDALIEVLEDIHAGNIQHELDMPTAETTDKIQNLITDFDWQHMTQADLRKVLQLVILKANRDDKTPTNYQLTPDGIGYLLADFLSQTANLSDGDTIIDITVGTGNLLNTINDVLIMNNVKIKRIGIDNDDTQLALASAVDELLNQGTTEFYQEDVISTKDVPKSKAVIADLPVGYYPIQPGDDYDTRATEGRSFVHHLLIEKSLEFVTEDGWVYLIVPANILNGDNAKNLLKLVANKAQLKAFLQLPNEFFKDQRAAKAILVLQKKDVGTKTEVLMGQYPTLKDIAALKKFLQEIAAWVKLDKEQDSI</sequence>
<dbReference type="GO" id="GO:0032259">
    <property type="term" value="P:methylation"/>
    <property type="evidence" value="ECO:0007669"/>
    <property type="project" value="UniProtKB-KW"/>
</dbReference>
<dbReference type="OMA" id="HSFAHHL"/>
<dbReference type="Gene3D" id="3.40.50.150">
    <property type="entry name" value="Vaccinia Virus protein VP39"/>
    <property type="match status" value="1"/>
</dbReference>
<gene>
    <name evidence="3" type="ORF">C122C_0839</name>
    <name evidence="4" type="ORF">KIJ12_06830</name>
</gene>
<dbReference type="EMBL" id="FBSY01000007">
    <property type="protein sequence ID" value="CUW10715.1"/>
    <property type="molecule type" value="Genomic_DNA"/>
</dbReference>
<dbReference type="PANTHER" id="PTHR41313">
    <property type="entry name" value="ADENINE-SPECIFIC METHYLTRANSFERASE"/>
    <property type="match status" value="1"/>
</dbReference>
<keyword evidence="3" id="KW-0808">Transferase</keyword>
<feature type="domain" description="DNA methylase adenine-specific" evidence="1">
    <location>
        <begin position="100"/>
        <end position="306"/>
    </location>
</feature>
<organism evidence="4 6">
    <name type="scientific">Leuconostoc gasicomitatum</name>
    <dbReference type="NCBI Taxonomy" id="115778"/>
    <lineage>
        <taxon>Bacteria</taxon>
        <taxon>Bacillati</taxon>
        <taxon>Bacillota</taxon>
        <taxon>Bacilli</taxon>
        <taxon>Lactobacillales</taxon>
        <taxon>Lactobacillaceae</taxon>
        <taxon>Leuconostoc</taxon>
        <taxon>Leuconostoc gelidum group</taxon>
    </lineage>
</organism>
<dbReference type="RefSeq" id="WP_013231886.1">
    <property type="nucleotide sequence ID" value="NZ_BPKT01000006.1"/>
</dbReference>
<dbReference type="PANTHER" id="PTHR41313:SF1">
    <property type="entry name" value="DNA METHYLASE ADENINE-SPECIFIC DOMAIN-CONTAINING PROTEIN"/>
    <property type="match status" value="1"/>
</dbReference>
<evidence type="ECO:0000313" key="4">
    <source>
        <dbReference type="EMBL" id="MBZ5962859.1"/>
    </source>
</evidence>
<dbReference type="InterPro" id="IPR052933">
    <property type="entry name" value="DNA_Protect_Modify"/>
</dbReference>
<protein>
    <submittedName>
        <fullName evidence="3">Adenine-specific methyltransferase</fullName>
        <ecNumber evidence="3">2.1.1.72</ecNumber>
    </submittedName>
    <submittedName>
        <fullName evidence="4">Class I SAM-dependent methyltransferase</fullName>
    </submittedName>
</protein>
<keyword evidence="4" id="KW-0489">Methyltransferase</keyword>
<evidence type="ECO:0000313" key="6">
    <source>
        <dbReference type="Proteomes" id="UP000752647"/>
    </source>
</evidence>
<dbReference type="InterPro" id="IPR048375">
    <property type="entry name" value="YtxK-like_N"/>
</dbReference>
<feature type="domain" description="YtxK-like N-terminal helical" evidence="2">
    <location>
        <begin position="10"/>
        <end position="87"/>
    </location>
</feature>
<dbReference type="Pfam" id="PF21106">
    <property type="entry name" value="YtxK_like"/>
    <property type="match status" value="1"/>
</dbReference>
<evidence type="ECO:0000259" key="2">
    <source>
        <dbReference type="Pfam" id="PF21106"/>
    </source>
</evidence>
<name>A0A9Q3SZE5_9LACO</name>